<protein>
    <submittedName>
        <fullName evidence="2">Uncharacterized protein</fullName>
    </submittedName>
</protein>
<gene>
    <name evidence="2" type="ORF">LCGC14_2826550</name>
</gene>
<accession>A0A0F9ANS1</accession>
<feature type="non-terminal residue" evidence="2">
    <location>
        <position position="1"/>
    </location>
</feature>
<evidence type="ECO:0000256" key="1">
    <source>
        <dbReference type="SAM" id="MobiDB-lite"/>
    </source>
</evidence>
<dbReference type="AlphaFoldDB" id="A0A0F9ANS1"/>
<organism evidence="2">
    <name type="scientific">marine sediment metagenome</name>
    <dbReference type="NCBI Taxonomy" id="412755"/>
    <lineage>
        <taxon>unclassified sequences</taxon>
        <taxon>metagenomes</taxon>
        <taxon>ecological metagenomes</taxon>
    </lineage>
</organism>
<sequence length="57" mass="6186">SELITEITAKFFADAADPRNSDVLKGAEENAKEEDEWAADAPGGADGEWDGEDDWDD</sequence>
<name>A0A0F9ANS1_9ZZZZ</name>
<comment type="caution">
    <text evidence="2">The sequence shown here is derived from an EMBL/GenBank/DDBJ whole genome shotgun (WGS) entry which is preliminary data.</text>
</comment>
<proteinExistence type="predicted"/>
<feature type="compositionally biased region" description="Acidic residues" evidence="1">
    <location>
        <begin position="47"/>
        <end position="57"/>
    </location>
</feature>
<dbReference type="EMBL" id="LAZR01053723">
    <property type="protein sequence ID" value="KKK80129.1"/>
    <property type="molecule type" value="Genomic_DNA"/>
</dbReference>
<reference evidence="2" key="1">
    <citation type="journal article" date="2015" name="Nature">
        <title>Complex archaea that bridge the gap between prokaryotes and eukaryotes.</title>
        <authorList>
            <person name="Spang A."/>
            <person name="Saw J.H."/>
            <person name="Jorgensen S.L."/>
            <person name="Zaremba-Niedzwiedzka K."/>
            <person name="Martijn J."/>
            <person name="Lind A.E."/>
            <person name="van Eijk R."/>
            <person name="Schleper C."/>
            <person name="Guy L."/>
            <person name="Ettema T.J."/>
        </authorList>
    </citation>
    <scope>NUCLEOTIDE SEQUENCE</scope>
</reference>
<feature type="region of interest" description="Disordered" evidence="1">
    <location>
        <begin position="27"/>
        <end position="57"/>
    </location>
</feature>
<evidence type="ECO:0000313" key="2">
    <source>
        <dbReference type="EMBL" id="KKK80129.1"/>
    </source>
</evidence>